<dbReference type="InterPro" id="IPR018998">
    <property type="entry name" value="EndoU_C"/>
</dbReference>
<gene>
    <name evidence="13" type="ORF">HOLleu_08553</name>
</gene>
<dbReference type="Pfam" id="PF09412">
    <property type="entry name" value="XendoU"/>
    <property type="match status" value="1"/>
</dbReference>
<dbReference type="GO" id="GO:0004521">
    <property type="term" value="F:RNA endonuclease activity"/>
    <property type="evidence" value="ECO:0007669"/>
    <property type="project" value="UniProtKB-UniRule"/>
</dbReference>
<evidence type="ECO:0000256" key="8">
    <source>
        <dbReference type="ARBA" id="ARBA00022884"/>
    </source>
</evidence>
<sequence length="308" mass="34832">MKLFVSLGLVLTLSCSLSKAQGSKEVDITDFVSKMWELDVNRIGENQNLYTLDLQGSTSSATPRDNASFSLFQSFNENVIYSQDTYETFIPLCDNYDPLKGVPEDNTLVEQSEVSTYLEDIMGTTLMEEALRQFEVDGYVAGREDFLEKLETAFFALHEHVDEHGHSIYPDNVYDSCGFELTFCGELENTGSVHGLHNWITFYDREKDSLNYFGYLDSTSVRDSCQLLEVQFSWSGSIMPSSPMFVGVSTEFELAVYMACFFRQPLDEKCSFKIDDISMDVHIHTTVSGSHISEAYMHESGSHGVHHL</sequence>
<keyword evidence="11" id="KW-0732">Signal</keyword>
<organism evidence="13 14">
    <name type="scientific">Holothuria leucospilota</name>
    <name type="common">Black long sea cucumber</name>
    <name type="synonym">Mertensiothuria leucospilota</name>
    <dbReference type="NCBI Taxonomy" id="206669"/>
    <lineage>
        <taxon>Eukaryota</taxon>
        <taxon>Metazoa</taxon>
        <taxon>Echinodermata</taxon>
        <taxon>Eleutherozoa</taxon>
        <taxon>Echinozoa</taxon>
        <taxon>Holothuroidea</taxon>
        <taxon>Aspidochirotacea</taxon>
        <taxon>Aspidochirotida</taxon>
        <taxon>Holothuriidae</taxon>
        <taxon>Holothuria</taxon>
    </lineage>
</organism>
<dbReference type="CDD" id="cd21159">
    <property type="entry name" value="XendoU"/>
    <property type="match status" value="1"/>
</dbReference>
<evidence type="ECO:0000256" key="10">
    <source>
        <dbReference type="ARBA" id="ARBA00023239"/>
    </source>
</evidence>
<evidence type="ECO:0000313" key="14">
    <source>
        <dbReference type="Proteomes" id="UP001152320"/>
    </source>
</evidence>
<evidence type="ECO:0000256" key="6">
    <source>
        <dbReference type="ARBA" id="ARBA00022759"/>
    </source>
</evidence>
<dbReference type="GO" id="GO:0046872">
    <property type="term" value="F:metal ion binding"/>
    <property type="evidence" value="ECO:0007669"/>
    <property type="project" value="UniProtKB-UniRule"/>
</dbReference>
<protein>
    <recommendedName>
        <fullName evidence="11">Uridylate-specific endoribonuclease</fullName>
        <ecNumber evidence="11">4.6.1.-</ecNumber>
    </recommendedName>
</protein>
<feature type="domain" description="EndoU" evidence="12">
    <location>
        <begin position="24"/>
        <end position="301"/>
    </location>
</feature>
<comment type="subunit">
    <text evidence="3 11">Monomer.</text>
</comment>
<comment type="catalytic activity">
    <reaction evidence="11">
        <text>ribonucleotidyl-uridine-RNA = a 5'-end dephospho-uridine-RNA + a 3'-end 2',3'-cyclophospho-ribonucleotide-RNA</text>
        <dbReference type="Rhea" id="RHEA:67792"/>
        <dbReference type="Rhea" id="RHEA-COMP:10464"/>
        <dbReference type="Rhea" id="RHEA-COMP:17354"/>
        <dbReference type="Rhea" id="RHEA-COMP:17356"/>
        <dbReference type="ChEBI" id="CHEBI:83064"/>
        <dbReference type="ChEBI" id="CHEBI:173117"/>
        <dbReference type="ChEBI" id="CHEBI:173224"/>
    </reaction>
</comment>
<dbReference type="EC" id="4.6.1.-" evidence="11"/>
<dbReference type="AlphaFoldDB" id="A0A9Q1CHM2"/>
<evidence type="ECO:0000256" key="2">
    <source>
        <dbReference type="ARBA" id="ARBA00010168"/>
    </source>
</evidence>
<keyword evidence="14" id="KW-1185">Reference proteome</keyword>
<dbReference type="EMBL" id="JAIZAY010000003">
    <property type="protein sequence ID" value="KAJ8045527.1"/>
    <property type="molecule type" value="Genomic_DNA"/>
</dbReference>
<reference evidence="13" key="1">
    <citation type="submission" date="2021-10" db="EMBL/GenBank/DDBJ databases">
        <title>Tropical sea cucumber genome reveals ecological adaptation and Cuvierian tubules defense mechanism.</title>
        <authorList>
            <person name="Chen T."/>
        </authorList>
    </citation>
    <scope>NUCLEOTIDE SEQUENCE</scope>
    <source>
        <strain evidence="13">Nanhai2018</strain>
        <tissue evidence="13">Muscle</tissue>
    </source>
</reference>
<keyword evidence="5 11" id="KW-0479">Metal-binding</keyword>
<dbReference type="PROSITE" id="PS51959">
    <property type="entry name" value="ENDOU"/>
    <property type="match status" value="1"/>
</dbReference>
<evidence type="ECO:0000256" key="3">
    <source>
        <dbReference type="ARBA" id="ARBA00011245"/>
    </source>
</evidence>
<dbReference type="PANTHER" id="PTHR12439">
    <property type="entry name" value="PLACENTAL PROTEIN 11-RELATED"/>
    <property type="match status" value="1"/>
</dbReference>
<feature type="chain" id="PRO_5040545707" description="Uridylate-specific endoribonuclease" evidence="11">
    <location>
        <begin position="23"/>
        <end position="308"/>
    </location>
</feature>
<evidence type="ECO:0000256" key="5">
    <source>
        <dbReference type="ARBA" id="ARBA00022723"/>
    </source>
</evidence>
<keyword evidence="7 11" id="KW-0378">Hydrolase</keyword>
<dbReference type="PANTHER" id="PTHR12439:SF42">
    <property type="entry name" value="ENDORIBONUCLEASE-RELATED"/>
    <property type="match status" value="1"/>
</dbReference>
<evidence type="ECO:0000256" key="1">
    <source>
        <dbReference type="ARBA" id="ARBA00001936"/>
    </source>
</evidence>
<keyword evidence="6 11" id="KW-0255">Endonuclease</keyword>
<evidence type="ECO:0000256" key="9">
    <source>
        <dbReference type="ARBA" id="ARBA00023211"/>
    </source>
</evidence>
<comment type="cofactor">
    <cofactor evidence="1 11">
        <name>Mn(2+)</name>
        <dbReference type="ChEBI" id="CHEBI:29035"/>
    </cofactor>
</comment>
<proteinExistence type="inferred from homology"/>
<keyword evidence="10" id="KW-0456">Lyase</keyword>
<keyword evidence="8 11" id="KW-0694">RNA-binding</keyword>
<evidence type="ECO:0000256" key="4">
    <source>
        <dbReference type="ARBA" id="ARBA00022722"/>
    </source>
</evidence>
<dbReference type="Proteomes" id="UP001152320">
    <property type="component" value="Chromosome 3"/>
</dbReference>
<keyword evidence="9 11" id="KW-0464">Manganese</keyword>
<dbReference type="GO" id="GO:0016787">
    <property type="term" value="F:hydrolase activity"/>
    <property type="evidence" value="ECO:0007669"/>
    <property type="project" value="UniProtKB-KW"/>
</dbReference>
<dbReference type="GO" id="GO:0016829">
    <property type="term" value="F:lyase activity"/>
    <property type="evidence" value="ECO:0007669"/>
    <property type="project" value="UniProtKB-KW"/>
</dbReference>
<evidence type="ECO:0000256" key="11">
    <source>
        <dbReference type="RuleBase" id="RU367085"/>
    </source>
</evidence>
<accession>A0A9Q1CHM2</accession>
<dbReference type="GO" id="GO:0003723">
    <property type="term" value="F:RNA binding"/>
    <property type="evidence" value="ECO:0007669"/>
    <property type="project" value="UniProtKB-UniRule"/>
</dbReference>
<evidence type="ECO:0000313" key="13">
    <source>
        <dbReference type="EMBL" id="KAJ8045527.1"/>
    </source>
</evidence>
<dbReference type="OrthoDB" id="430326at2759"/>
<evidence type="ECO:0000256" key="7">
    <source>
        <dbReference type="ARBA" id="ARBA00022801"/>
    </source>
</evidence>
<dbReference type="InterPro" id="IPR037227">
    <property type="entry name" value="EndoU-like"/>
</dbReference>
<feature type="signal peptide" evidence="11">
    <location>
        <begin position="1"/>
        <end position="22"/>
    </location>
</feature>
<name>A0A9Q1CHM2_HOLLE</name>
<evidence type="ECO:0000259" key="12">
    <source>
        <dbReference type="PROSITE" id="PS51959"/>
    </source>
</evidence>
<keyword evidence="4 11" id="KW-0540">Nuclease</keyword>
<dbReference type="InterPro" id="IPR039787">
    <property type="entry name" value="ENDOU"/>
</dbReference>
<comment type="similarity">
    <text evidence="2 11">Belongs to the ENDOU family.</text>
</comment>
<comment type="caution">
    <text evidence="13">The sequence shown here is derived from an EMBL/GenBank/DDBJ whole genome shotgun (WGS) entry which is preliminary data.</text>
</comment>
<dbReference type="SUPFAM" id="SSF142877">
    <property type="entry name" value="EndoU-like"/>
    <property type="match status" value="1"/>
</dbReference>
<dbReference type="PROSITE" id="PS51257">
    <property type="entry name" value="PROKAR_LIPOPROTEIN"/>
    <property type="match status" value="1"/>
</dbReference>